<accession>A0A4U8T729</accession>
<proteinExistence type="predicted"/>
<organism evidence="1 2">
    <name type="scientific">Helicobacter trogontum</name>
    <dbReference type="NCBI Taxonomy" id="50960"/>
    <lineage>
        <taxon>Bacteria</taxon>
        <taxon>Pseudomonadati</taxon>
        <taxon>Campylobacterota</taxon>
        <taxon>Epsilonproteobacteria</taxon>
        <taxon>Campylobacterales</taxon>
        <taxon>Helicobacteraceae</taxon>
        <taxon>Helicobacter</taxon>
    </lineage>
</organism>
<sequence>MQDIKVDKKDQAIESALGLWDFDRAYNLYKENIVQDSAHLQMDFCVFLNDSGKIDELLSFINRYSKSSANILECPSFWNNVKLNWESEIVSIQTYMTADTITLYKKMQLNQKINPNFLLNSFIKNNTLTADIAFDIMENCIKNTNNKTVRNYFLKTTLQYFCSTDAKKQQDFFTPINPSSFITFLRLVDEEKSPGANLCYEETLIHYRNILLQQCESMSHVIPKLDNKQKPHVRYKKFAICLYGILRGDYKATLEDIITNLAIPLNADVFLFTWDMHQIWPGLCGWANWVMRMLEPALYEVVPFEVSYHSYFPKLLPNVYQKLDSEYSVPLDVSIIRDLQSQYSCFKHYEIVNQEQTQYEGKEIGGGYHLYYGIHRSIEVMKQYEMLHNITYDFIFTFRSDGDIRYIKKDMGQALEELQTCRPNEIFDTLGDGGNDNITMYGPREVMFALGSLYTFMKELNIKAYKDMKYNNHIMSFLYLTMCGVTRNKVASIEQQYGMGNKCQKGMSFPDVEQELLLDIKTLQQQSAVNQFKLQSFIDTFAVLKGVYPNNYLEKYEVNRKAIYRDPIREVSLETAANIWCVGEEERRYISPQGLKSLFKVIRFIGKYFPNARVRRQARNFIGFFNFLYRKVYGKSL</sequence>
<name>A0A4U8T729_9HELI</name>
<comment type="caution">
    <text evidence="1">The sequence shown here is derived from an EMBL/GenBank/DDBJ whole genome shotgun (WGS) entry which is preliminary data.</text>
</comment>
<dbReference type="EMBL" id="JRPK02000046">
    <property type="protein sequence ID" value="TLD95426.1"/>
    <property type="molecule type" value="Genomic_DNA"/>
</dbReference>
<evidence type="ECO:0000313" key="1">
    <source>
        <dbReference type="EMBL" id="TLD95426.1"/>
    </source>
</evidence>
<dbReference type="AlphaFoldDB" id="A0A4U8T729"/>
<reference evidence="1 2" key="1">
    <citation type="journal article" date="2014" name="Genome Announc.">
        <title>Draft genome sequences of eight enterohepatic helicobacter species isolated from both laboratory and wild rodents.</title>
        <authorList>
            <person name="Sheh A."/>
            <person name="Shen Z."/>
            <person name="Fox J.G."/>
        </authorList>
    </citation>
    <scope>NUCLEOTIDE SEQUENCE [LARGE SCALE GENOMIC DNA]</scope>
    <source>
        <strain evidence="1 2">ATCC 49310</strain>
    </source>
</reference>
<gene>
    <name evidence="1" type="ORF">LS80_009285</name>
</gene>
<dbReference type="Proteomes" id="UP000029861">
    <property type="component" value="Unassembled WGS sequence"/>
</dbReference>
<dbReference type="RefSeq" id="WP_034322573.1">
    <property type="nucleotide sequence ID" value="NZ_FZNF01000047.1"/>
</dbReference>
<protein>
    <submittedName>
        <fullName evidence="1">Uncharacterized protein</fullName>
    </submittedName>
</protein>
<evidence type="ECO:0000313" key="2">
    <source>
        <dbReference type="Proteomes" id="UP000029861"/>
    </source>
</evidence>